<dbReference type="InterPro" id="IPR050221">
    <property type="entry name" value="26S_Proteasome_ATPase"/>
</dbReference>
<keyword evidence="2" id="KW-0547">Nucleotide-binding</keyword>
<name>A0A2T5DW08_VIBSP</name>
<dbReference type="InterPro" id="IPR027417">
    <property type="entry name" value="P-loop_NTPase"/>
</dbReference>
<dbReference type="SUPFAM" id="SSF52540">
    <property type="entry name" value="P-loop containing nucleoside triphosphate hydrolases"/>
    <property type="match status" value="1"/>
</dbReference>
<dbReference type="Proteomes" id="UP000244080">
    <property type="component" value="Unassembled WGS sequence"/>
</dbReference>
<dbReference type="InterPro" id="IPR003593">
    <property type="entry name" value="AAA+_ATPase"/>
</dbReference>
<comment type="similarity">
    <text evidence="1">Belongs to the AAA ATPase family.</text>
</comment>
<evidence type="ECO:0000256" key="1">
    <source>
        <dbReference type="ARBA" id="ARBA00006914"/>
    </source>
</evidence>
<comment type="caution">
    <text evidence="5">The sequence shown here is derived from an EMBL/GenBank/DDBJ whole genome shotgun (WGS) entry which is preliminary data.</text>
</comment>
<evidence type="ECO:0000313" key="6">
    <source>
        <dbReference type="Proteomes" id="UP000244080"/>
    </source>
</evidence>
<keyword evidence="3 5" id="KW-0067">ATP-binding</keyword>
<dbReference type="RefSeq" id="WP_017087735.1">
    <property type="nucleotide sequence ID" value="NZ_CAWNUH010000189.1"/>
</dbReference>
<reference evidence="5 6" key="1">
    <citation type="submission" date="2017-11" db="EMBL/GenBank/DDBJ databases">
        <title>Population delineation of vibrios coincides with oyster pathogenicity.</title>
        <authorList>
            <person name="Bruto M."/>
            <person name="Labreuche Y."/>
            <person name="James A."/>
            <person name="Piel D."/>
            <person name="Chenivesse S."/>
            <person name="Petton B."/>
            <person name="Polz M.F."/>
            <person name="Le Roux F."/>
        </authorList>
    </citation>
    <scope>NUCLEOTIDE SEQUENCE [LARGE SCALE GENOMIC DNA]</scope>
    <source>
        <strain evidence="5 6">1F_55</strain>
    </source>
</reference>
<dbReference type="InterPro" id="IPR003959">
    <property type="entry name" value="ATPase_AAA_core"/>
</dbReference>
<dbReference type="GO" id="GO:0005524">
    <property type="term" value="F:ATP binding"/>
    <property type="evidence" value="ECO:0007669"/>
    <property type="project" value="UniProtKB-KW"/>
</dbReference>
<feature type="domain" description="AAA+ ATPase" evidence="4">
    <location>
        <begin position="142"/>
        <end position="274"/>
    </location>
</feature>
<proteinExistence type="inferred from homology"/>
<sequence>MLKHMNLIANLCRFALKDNPSQDVIKATLKLRDAIKKEGLEVEARAISALIDKATVSKTVGLESKRISWSKSSPSEAGMLTRSTPLPVDKETGTPLVEVTFPIDLEEFDRLHAFNADITQAIDGITSEWEFAEKLRKNGVQPSYSCLFFGKPGTGKTELAKYLAAKLSLPLVSARLDSLLSSYLGTSSRNIATLFEFVEKYNCVLLLDEFDAIAKYRDDSKEVGEIKRVVNTLLQCLDRRKEQGIVVATTNHESLLDPAVWRRFQNKIRVVVPNSETRIKVIKAYLSPMKLEESQFDFLNLILKDFSPADIKNCIEFIKRFTIINESNSVDLYKSIRSYFFINANFTNEIVDTLINEDEKELAKLLRNEINYSNKELSELFGKNKSTISRWMKG</sequence>
<accession>A0A2T5DW08</accession>
<dbReference type="AlphaFoldDB" id="A0A2T5DW08"/>
<dbReference type="Gene3D" id="3.40.50.300">
    <property type="entry name" value="P-loop containing nucleotide triphosphate hydrolases"/>
    <property type="match status" value="1"/>
</dbReference>
<evidence type="ECO:0000259" key="4">
    <source>
        <dbReference type="SMART" id="SM00382"/>
    </source>
</evidence>
<evidence type="ECO:0000256" key="2">
    <source>
        <dbReference type="ARBA" id="ARBA00022741"/>
    </source>
</evidence>
<dbReference type="PANTHER" id="PTHR23073">
    <property type="entry name" value="26S PROTEASOME REGULATORY SUBUNIT"/>
    <property type="match status" value="1"/>
</dbReference>
<gene>
    <name evidence="5" type="ORF">CWO36_25755</name>
</gene>
<evidence type="ECO:0000313" key="5">
    <source>
        <dbReference type="EMBL" id="PTP10697.1"/>
    </source>
</evidence>
<dbReference type="EMBL" id="PIGA01000103">
    <property type="protein sequence ID" value="PTP10697.1"/>
    <property type="molecule type" value="Genomic_DNA"/>
</dbReference>
<dbReference type="CDD" id="cd19481">
    <property type="entry name" value="RecA-like_protease"/>
    <property type="match status" value="1"/>
</dbReference>
<dbReference type="Pfam" id="PF00004">
    <property type="entry name" value="AAA"/>
    <property type="match status" value="1"/>
</dbReference>
<evidence type="ECO:0000256" key="3">
    <source>
        <dbReference type="ARBA" id="ARBA00022840"/>
    </source>
</evidence>
<dbReference type="SMART" id="SM00382">
    <property type="entry name" value="AAA"/>
    <property type="match status" value="1"/>
</dbReference>
<organism evidence="5 6">
    <name type="scientific">Vibrio splendidus</name>
    <dbReference type="NCBI Taxonomy" id="29497"/>
    <lineage>
        <taxon>Bacteria</taxon>
        <taxon>Pseudomonadati</taxon>
        <taxon>Pseudomonadota</taxon>
        <taxon>Gammaproteobacteria</taxon>
        <taxon>Vibrionales</taxon>
        <taxon>Vibrionaceae</taxon>
        <taxon>Vibrio</taxon>
    </lineage>
</organism>
<dbReference type="GO" id="GO:0016887">
    <property type="term" value="F:ATP hydrolysis activity"/>
    <property type="evidence" value="ECO:0007669"/>
    <property type="project" value="InterPro"/>
</dbReference>
<protein>
    <submittedName>
        <fullName evidence="5">ATP-binding protein</fullName>
    </submittedName>
</protein>